<dbReference type="InterPro" id="IPR041822">
    <property type="entry name" value="Rab33A/B"/>
</dbReference>
<dbReference type="SMART" id="SM00176">
    <property type="entry name" value="RAN"/>
    <property type="match status" value="1"/>
</dbReference>
<feature type="region of interest" description="Disordered" evidence="13">
    <location>
        <begin position="24"/>
        <end position="47"/>
    </location>
</feature>
<keyword evidence="10" id="KW-0636">Prenylation</keyword>
<keyword evidence="7" id="KW-0342">GTP-binding</keyword>
<dbReference type="InterPro" id="IPR005225">
    <property type="entry name" value="Small_GTP-bd"/>
</dbReference>
<organism evidence="14 15">
    <name type="scientific">Takifugu rubripes</name>
    <name type="common">Japanese pufferfish</name>
    <name type="synonym">Fugu rubripes</name>
    <dbReference type="NCBI Taxonomy" id="31033"/>
    <lineage>
        <taxon>Eukaryota</taxon>
        <taxon>Metazoa</taxon>
        <taxon>Chordata</taxon>
        <taxon>Craniata</taxon>
        <taxon>Vertebrata</taxon>
        <taxon>Euteleostomi</taxon>
        <taxon>Actinopterygii</taxon>
        <taxon>Neopterygii</taxon>
        <taxon>Teleostei</taxon>
        <taxon>Neoteleostei</taxon>
        <taxon>Acanthomorphata</taxon>
        <taxon>Eupercaria</taxon>
        <taxon>Tetraodontiformes</taxon>
        <taxon>Tetradontoidea</taxon>
        <taxon>Tetraodontidae</taxon>
        <taxon>Takifugu</taxon>
    </lineage>
</organism>
<dbReference type="Ensembl" id="ENSTRUT00000074788.1">
    <property type="protein sequence ID" value="ENSTRUP00000081071.1"/>
    <property type="gene ID" value="ENSTRUG00000020335.2"/>
</dbReference>
<dbReference type="SMART" id="SM00174">
    <property type="entry name" value="RHO"/>
    <property type="match status" value="1"/>
</dbReference>
<dbReference type="SMART" id="SM00175">
    <property type="entry name" value="RAB"/>
    <property type="match status" value="1"/>
</dbReference>
<evidence type="ECO:0000256" key="3">
    <source>
        <dbReference type="ARBA" id="ARBA00011984"/>
    </source>
</evidence>
<dbReference type="NCBIfam" id="TIGR00231">
    <property type="entry name" value="small_GTP"/>
    <property type="match status" value="1"/>
</dbReference>
<dbReference type="CDD" id="cd04115">
    <property type="entry name" value="Rab33B_Rab33A"/>
    <property type="match status" value="1"/>
</dbReference>
<dbReference type="PANTHER" id="PTHR47978">
    <property type="match status" value="1"/>
</dbReference>
<protein>
    <recommendedName>
        <fullName evidence="3">small monomeric GTPase</fullName>
        <ecNumber evidence="3">3.6.5.2</ecNumber>
    </recommendedName>
</protein>
<dbReference type="FunFam" id="3.40.50.300:FF:000516">
    <property type="entry name" value="RAB33B, member RAS oncogene family"/>
    <property type="match status" value="1"/>
</dbReference>
<dbReference type="SUPFAM" id="SSF52540">
    <property type="entry name" value="P-loop containing nucleoside triphosphate hydrolases"/>
    <property type="match status" value="1"/>
</dbReference>
<evidence type="ECO:0000256" key="13">
    <source>
        <dbReference type="SAM" id="MobiDB-lite"/>
    </source>
</evidence>
<dbReference type="SMART" id="SM00173">
    <property type="entry name" value="RAS"/>
    <property type="match status" value="1"/>
</dbReference>
<evidence type="ECO:0000313" key="15">
    <source>
        <dbReference type="Proteomes" id="UP000005226"/>
    </source>
</evidence>
<evidence type="ECO:0000256" key="9">
    <source>
        <dbReference type="ARBA" id="ARBA00023288"/>
    </source>
</evidence>
<dbReference type="GeneTree" id="ENSGT00940000160863"/>
<evidence type="ECO:0000256" key="8">
    <source>
        <dbReference type="ARBA" id="ARBA00023136"/>
    </source>
</evidence>
<name>A0A674P569_TAKRU</name>
<evidence type="ECO:0000256" key="12">
    <source>
        <dbReference type="ARBA" id="ARBA00047660"/>
    </source>
</evidence>
<accession>A0A674P569</accession>
<dbReference type="InterPro" id="IPR027417">
    <property type="entry name" value="P-loop_NTPase"/>
</dbReference>
<proteinExistence type="inferred from homology"/>
<evidence type="ECO:0000256" key="6">
    <source>
        <dbReference type="ARBA" id="ARBA00022801"/>
    </source>
</evidence>
<comment type="catalytic activity">
    <reaction evidence="12">
        <text>GTP + H2O = GDP + phosphate + H(+)</text>
        <dbReference type="Rhea" id="RHEA:19669"/>
        <dbReference type="ChEBI" id="CHEBI:15377"/>
        <dbReference type="ChEBI" id="CHEBI:15378"/>
        <dbReference type="ChEBI" id="CHEBI:37565"/>
        <dbReference type="ChEBI" id="CHEBI:43474"/>
        <dbReference type="ChEBI" id="CHEBI:58189"/>
        <dbReference type="EC" id="3.6.5.2"/>
    </reaction>
    <physiologicalReaction direction="left-to-right" evidence="12">
        <dbReference type="Rhea" id="RHEA:19670"/>
    </physiologicalReaction>
</comment>
<keyword evidence="15" id="KW-1185">Reference proteome</keyword>
<comment type="cofactor">
    <cofactor evidence="1">
        <name>Mg(2+)</name>
        <dbReference type="ChEBI" id="CHEBI:18420"/>
    </cofactor>
</comment>
<comment type="subcellular location">
    <subcellularLocation>
        <location evidence="11">Endomembrane system</location>
        <topology evidence="11">Lipid-anchor</topology>
    </subcellularLocation>
</comment>
<dbReference type="PROSITE" id="PS51419">
    <property type="entry name" value="RAB"/>
    <property type="match status" value="1"/>
</dbReference>
<dbReference type="OrthoDB" id="10006973at2759"/>
<dbReference type="GO" id="GO:0005525">
    <property type="term" value="F:GTP binding"/>
    <property type="evidence" value="ECO:0007669"/>
    <property type="project" value="UniProtKB-KW"/>
</dbReference>
<dbReference type="RefSeq" id="XP_003977097.2">
    <property type="nucleotide sequence ID" value="XM_003977048.3"/>
</dbReference>
<dbReference type="GO" id="GO:0005794">
    <property type="term" value="C:Golgi apparatus"/>
    <property type="evidence" value="ECO:0007669"/>
    <property type="project" value="UniProtKB-ARBA"/>
</dbReference>
<keyword evidence="6" id="KW-0378">Hydrolase</keyword>
<dbReference type="GO" id="GO:0032482">
    <property type="term" value="P:Rab protein signal transduction"/>
    <property type="evidence" value="ECO:0007669"/>
    <property type="project" value="InterPro"/>
</dbReference>
<dbReference type="GeneID" id="101080010"/>
<gene>
    <name evidence="14" type="primary">rab33a</name>
</gene>
<keyword evidence="4" id="KW-0488">Methylation</keyword>
<reference evidence="14" key="2">
    <citation type="submission" date="2025-08" db="UniProtKB">
        <authorList>
            <consortium name="Ensembl"/>
        </authorList>
    </citation>
    <scope>IDENTIFICATION</scope>
</reference>
<dbReference type="AlphaFoldDB" id="A0A674P569"/>
<evidence type="ECO:0000313" key="14">
    <source>
        <dbReference type="Ensembl" id="ENSTRUP00000081071.1"/>
    </source>
</evidence>
<evidence type="ECO:0000256" key="2">
    <source>
        <dbReference type="ARBA" id="ARBA00006270"/>
    </source>
</evidence>
<dbReference type="GO" id="GO:0003925">
    <property type="term" value="F:G protein activity"/>
    <property type="evidence" value="ECO:0007669"/>
    <property type="project" value="UniProtKB-EC"/>
</dbReference>
<reference evidence="14 15" key="1">
    <citation type="journal article" date="2011" name="Genome Biol. Evol.">
        <title>Integration of the genetic map and genome assembly of fugu facilitates insights into distinct features of genome evolution in teleosts and mammals.</title>
        <authorList>
            <person name="Kai W."/>
            <person name="Kikuchi K."/>
            <person name="Tohari S."/>
            <person name="Chew A.K."/>
            <person name="Tay A."/>
            <person name="Fujiwara A."/>
            <person name="Hosoya S."/>
            <person name="Suetake H."/>
            <person name="Naruse K."/>
            <person name="Brenner S."/>
            <person name="Suzuki Y."/>
            <person name="Venkatesh B."/>
        </authorList>
    </citation>
    <scope>NUCLEOTIDE SEQUENCE [LARGE SCALE GENOMIC DNA]</scope>
</reference>
<dbReference type="PROSITE" id="PS51421">
    <property type="entry name" value="RAS"/>
    <property type="match status" value="1"/>
</dbReference>
<evidence type="ECO:0000256" key="10">
    <source>
        <dbReference type="ARBA" id="ARBA00023289"/>
    </source>
</evidence>
<dbReference type="PRINTS" id="PR00449">
    <property type="entry name" value="RASTRNSFRMNG"/>
</dbReference>
<comment type="similarity">
    <text evidence="2">Belongs to the small GTPase superfamily. Rab family.</text>
</comment>
<evidence type="ECO:0000256" key="7">
    <source>
        <dbReference type="ARBA" id="ARBA00023134"/>
    </source>
</evidence>
<keyword evidence="8" id="KW-0472">Membrane</keyword>
<reference evidence="14" key="3">
    <citation type="submission" date="2025-09" db="UniProtKB">
        <authorList>
            <consortium name="Ensembl"/>
        </authorList>
    </citation>
    <scope>IDENTIFICATION</scope>
</reference>
<evidence type="ECO:0000256" key="11">
    <source>
        <dbReference type="ARBA" id="ARBA00037868"/>
    </source>
</evidence>
<evidence type="ECO:0000256" key="1">
    <source>
        <dbReference type="ARBA" id="ARBA00001946"/>
    </source>
</evidence>
<dbReference type="Proteomes" id="UP000005226">
    <property type="component" value="Chromosome 14"/>
</dbReference>
<evidence type="ECO:0000256" key="5">
    <source>
        <dbReference type="ARBA" id="ARBA00022741"/>
    </source>
</evidence>
<dbReference type="InterPro" id="IPR001806">
    <property type="entry name" value="Small_GTPase"/>
</dbReference>
<evidence type="ECO:0000256" key="4">
    <source>
        <dbReference type="ARBA" id="ARBA00022481"/>
    </source>
</evidence>
<dbReference type="Pfam" id="PF00071">
    <property type="entry name" value="Ras"/>
    <property type="match status" value="1"/>
</dbReference>
<dbReference type="Gene3D" id="3.40.50.300">
    <property type="entry name" value="P-loop containing nucleotide triphosphate hydrolases"/>
    <property type="match status" value="1"/>
</dbReference>
<dbReference type="EC" id="3.6.5.2" evidence="3"/>
<keyword evidence="9" id="KW-0449">Lipoprotein</keyword>
<keyword evidence="5" id="KW-0547">Nucleotide-binding</keyword>
<sequence>MTNEFPDGKRWKRAEHDVTILAPGDVHKVARSRSNSGGGGGGGSNARASQELSIQTRIFKIIVIGDSNVGKTCLTFRFTGGGFPDRTEATIGVDFREKAVEIEGETIKVQVWDTAGQERFRKSMVKHYYHNVHAVVFVYDVTNMTSFCNLQTWIEECNSHRVSASVPRVLVGNKCDLVDRIQVPSSVALRFADTHNMLLFETSAKDPKESQNVDCIFMALACRLKTQKFLIYRDVDSEDARVHLTQNCGAKSNCPC</sequence>